<name>A0ABU0E835_9FIRM</name>
<feature type="region of interest" description="Disordered" evidence="1">
    <location>
        <begin position="22"/>
        <end position="76"/>
    </location>
</feature>
<feature type="compositionally biased region" description="Low complexity" evidence="1">
    <location>
        <begin position="31"/>
        <end position="42"/>
    </location>
</feature>
<dbReference type="RefSeq" id="WP_307411031.1">
    <property type="nucleotide sequence ID" value="NZ_JAUSUR010000008.1"/>
</dbReference>
<feature type="region of interest" description="Disordered" evidence="1">
    <location>
        <begin position="110"/>
        <end position="136"/>
    </location>
</feature>
<feature type="region of interest" description="Disordered" evidence="1">
    <location>
        <begin position="214"/>
        <end position="242"/>
    </location>
</feature>
<proteinExistence type="predicted"/>
<sequence length="242" mass="28180">MIIIDKIKKLLFTEEEIEEYVEEVEEEPKLQKNPPQQQPKQQKQPERRQPVTEVKKEREVERPTQPKRTESSTIDIKVDVPVTEKKVEKRLQPIERKDFEIPQVISPISGLKEDEMKKDSESTKVQTTRPKKVKDPFSTVISPYYGVDELEEQANKAQTELAGDKLEQAQETTAPIHEVVDVEDEEMENISLDQIVSNQEDEEEEMIQFSLFGDNAPLREIKESEPVEDSFDDEEEKDDLPF</sequence>
<feature type="compositionally biased region" description="Acidic residues" evidence="1">
    <location>
        <begin position="226"/>
        <end position="242"/>
    </location>
</feature>
<evidence type="ECO:0000256" key="1">
    <source>
        <dbReference type="SAM" id="MobiDB-lite"/>
    </source>
</evidence>
<feature type="compositionally biased region" description="Basic and acidic residues" evidence="1">
    <location>
        <begin position="111"/>
        <end position="122"/>
    </location>
</feature>
<evidence type="ECO:0000313" key="3">
    <source>
        <dbReference type="Proteomes" id="UP001230220"/>
    </source>
</evidence>
<protein>
    <submittedName>
        <fullName evidence="2">Uncharacterized protein</fullName>
    </submittedName>
</protein>
<gene>
    <name evidence="2" type="ORF">J2S15_003632</name>
</gene>
<keyword evidence="3" id="KW-1185">Reference proteome</keyword>
<evidence type="ECO:0000313" key="2">
    <source>
        <dbReference type="EMBL" id="MDQ0362871.1"/>
    </source>
</evidence>
<dbReference type="Proteomes" id="UP001230220">
    <property type="component" value="Unassembled WGS sequence"/>
</dbReference>
<comment type="caution">
    <text evidence="2">The sequence shown here is derived from an EMBL/GenBank/DDBJ whole genome shotgun (WGS) entry which is preliminary data.</text>
</comment>
<reference evidence="2 3" key="1">
    <citation type="submission" date="2023-07" db="EMBL/GenBank/DDBJ databases">
        <title>Genomic Encyclopedia of Type Strains, Phase IV (KMG-IV): sequencing the most valuable type-strain genomes for metagenomic binning, comparative biology and taxonomic classification.</title>
        <authorList>
            <person name="Goeker M."/>
        </authorList>
    </citation>
    <scope>NUCLEOTIDE SEQUENCE [LARGE SCALE GENOMIC DNA]</scope>
    <source>
        <strain evidence="2 3">DSM 16784</strain>
    </source>
</reference>
<accession>A0ABU0E835</accession>
<feature type="compositionally biased region" description="Basic and acidic residues" evidence="1">
    <location>
        <begin position="43"/>
        <end position="76"/>
    </location>
</feature>
<organism evidence="2 3">
    <name type="scientific">Breznakia pachnodae</name>
    <dbReference type="NCBI Taxonomy" id="265178"/>
    <lineage>
        <taxon>Bacteria</taxon>
        <taxon>Bacillati</taxon>
        <taxon>Bacillota</taxon>
        <taxon>Erysipelotrichia</taxon>
        <taxon>Erysipelotrichales</taxon>
        <taxon>Erysipelotrichaceae</taxon>
        <taxon>Breznakia</taxon>
    </lineage>
</organism>
<dbReference type="EMBL" id="JAUSUR010000008">
    <property type="protein sequence ID" value="MDQ0362871.1"/>
    <property type="molecule type" value="Genomic_DNA"/>
</dbReference>